<dbReference type="GO" id="GO:0005664">
    <property type="term" value="C:nuclear origin of replication recognition complex"/>
    <property type="evidence" value="ECO:0007669"/>
    <property type="project" value="TreeGrafter"/>
</dbReference>
<evidence type="ECO:0000259" key="22">
    <source>
        <dbReference type="Pfam" id="PF23215"/>
    </source>
</evidence>
<dbReference type="SUPFAM" id="SSF50978">
    <property type="entry name" value="WD40 repeat-like"/>
    <property type="match status" value="1"/>
</dbReference>
<evidence type="ECO:0000256" key="7">
    <source>
        <dbReference type="ARBA" id="ARBA00022454"/>
    </source>
</evidence>
<dbReference type="Gene3D" id="3.80.10.10">
    <property type="entry name" value="Ribonuclease Inhibitor"/>
    <property type="match status" value="1"/>
</dbReference>
<keyword evidence="8" id="KW-0963">Cytoplasm</keyword>
<evidence type="ECO:0000256" key="1">
    <source>
        <dbReference type="ARBA" id="ARBA00004123"/>
    </source>
</evidence>
<sequence>MEKISEKILLEKGLPRTNKLAQIKTLNLSLMGLKKEDLPVYLLSKLHSLEQLDLSGNMLQEFPKGLCLPCLKILDCSNNEMEDVLSLEGLSNMEELRLENNIYLTVNDEHKVIFLLPKLRMFNGKDISSTGHHIRHGSTEILTKRVIGVWERSFSLPDPVTNKSLATVEKSFVKDACTQIKYGPSSLSDYTKWRIEMIAKDYFQSLTCSKQCSVTTPTKENESPVEKQMCETAANGTTSPQKRTRNTDITASPRKSSRLSNASTVEAIPREPSRLLRSPMKTETILSSPRKQTRTAIEAALEGSPRKSSRLESIPQKGASKTESPRKAPKSPAISTPTLRLAKCESPRKTVKDQPTPQKGKRTKTETGTPQKTANGKVPQEPVSLQPIHVLQCHSRQDSPEDFDTQLWACAFEPPQDCGSDFSGGSGTVATCGGETLCVIDCESGHVLKKYKVPGEEFFSLAWSTVLMCRTGGSARPCNILAAGGKRGLVKLIHPRVNLAFGEFRASRRAISIVRFSPCNPTFIFTGSYENKIILWDIGGLDRDYNFKISKLLVLETSSTPLHLSLVPGSQDRQLLSACDEGLFSFDIQLSKNIQKRNEEMEIVFPIYKKKDKKNSYRTIDGLSFLSDDIVASKSHMQGSIYLWSWSDTCASWNGKKKEVTAVVLAELQWSSTDIPYLSLGTCPGYGYVVCGDEKGSLWTYHITDNMIEDFKSGNTFAVTEVLGWPSPVRARKGPVEGPSINSVAMDPDLRYLVALTDKNMAVVWRREKSH</sequence>
<feature type="region of interest" description="Disordered" evidence="20">
    <location>
        <begin position="232"/>
        <end position="380"/>
    </location>
</feature>
<evidence type="ECO:0000256" key="20">
    <source>
        <dbReference type="SAM" id="MobiDB-lite"/>
    </source>
</evidence>
<dbReference type="GO" id="GO:0005813">
    <property type="term" value="C:centrosome"/>
    <property type="evidence" value="ECO:0007669"/>
    <property type="project" value="UniProtKB-SubCell"/>
</dbReference>
<dbReference type="InterPro" id="IPR056160">
    <property type="entry name" value="WD_LRWD1"/>
</dbReference>
<comment type="similarity">
    <text evidence="5">Belongs to the LRWD1 family.</text>
</comment>
<evidence type="ECO:0000256" key="9">
    <source>
        <dbReference type="ARBA" id="ARBA00022574"/>
    </source>
</evidence>
<evidence type="ECO:0000256" key="18">
    <source>
        <dbReference type="ARBA" id="ARBA00023328"/>
    </source>
</evidence>
<evidence type="ECO:0000256" key="12">
    <source>
        <dbReference type="ARBA" id="ARBA00022737"/>
    </source>
</evidence>
<dbReference type="Gene3D" id="2.130.10.10">
    <property type="entry name" value="YVTN repeat-like/Quinoprotein amine dehydrogenase"/>
    <property type="match status" value="1"/>
</dbReference>
<dbReference type="AlphaFoldDB" id="A0A5A9P6N3"/>
<evidence type="ECO:0000256" key="11">
    <source>
        <dbReference type="ARBA" id="ARBA00022705"/>
    </source>
</evidence>
<feature type="compositionally biased region" description="Polar residues" evidence="20">
    <location>
        <begin position="234"/>
        <end position="264"/>
    </location>
</feature>
<keyword evidence="17" id="KW-0539">Nucleus</keyword>
<dbReference type="GO" id="GO:0003682">
    <property type="term" value="F:chromatin binding"/>
    <property type="evidence" value="ECO:0007669"/>
    <property type="project" value="TreeGrafter"/>
</dbReference>
<keyword evidence="12" id="KW-0677">Repeat</keyword>
<dbReference type="InterPro" id="IPR036322">
    <property type="entry name" value="WD40_repeat_dom_sf"/>
</dbReference>
<dbReference type="GO" id="GO:0071169">
    <property type="term" value="P:establishment of protein localization to chromatin"/>
    <property type="evidence" value="ECO:0007669"/>
    <property type="project" value="TreeGrafter"/>
</dbReference>
<dbReference type="PANTHER" id="PTHR24370:SF10">
    <property type="entry name" value="LEUCINE-RICH REPEAT AND WD REPEAT-CONTAINING PROTEIN 1"/>
    <property type="match status" value="1"/>
</dbReference>
<evidence type="ECO:0000256" key="10">
    <source>
        <dbReference type="ARBA" id="ARBA00022614"/>
    </source>
</evidence>
<dbReference type="InterPro" id="IPR052489">
    <property type="entry name" value="LRWD1"/>
</dbReference>
<dbReference type="Pfam" id="PF23211">
    <property type="entry name" value="LRR_LRWD1"/>
    <property type="match status" value="1"/>
</dbReference>
<evidence type="ECO:0000256" key="19">
    <source>
        <dbReference type="ARBA" id="ARBA00033046"/>
    </source>
</evidence>
<evidence type="ECO:0000256" key="16">
    <source>
        <dbReference type="ARBA" id="ARBA00023212"/>
    </source>
</evidence>
<evidence type="ECO:0000256" key="2">
    <source>
        <dbReference type="ARBA" id="ARBA00004300"/>
    </source>
</evidence>
<evidence type="ECO:0000259" key="21">
    <source>
        <dbReference type="Pfam" id="PF23211"/>
    </source>
</evidence>
<dbReference type="InterPro" id="IPR001680">
    <property type="entry name" value="WD40_rpt"/>
</dbReference>
<evidence type="ECO:0000256" key="15">
    <source>
        <dbReference type="ARBA" id="ARBA00022895"/>
    </source>
</evidence>
<feature type="domain" description="Leucine-rich repeat and WD repeat-containing protein 1 WD" evidence="22">
    <location>
        <begin position="380"/>
        <end position="766"/>
    </location>
</feature>
<keyword evidence="24" id="KW-1185">Reference proteome</keyword>
<dbReference type="SMART" id="SM00320">
    <property type="entry name" value="WD40"/>
    <property type="match status" value="5"/>
</dbReference>
<organism evidence="23 24">
    <name type="scientific">Triplophysa tibetana</name>
    <dbReference type="NCBI Taxonomy" id="1572043"/>
    <lineage>
        <taxon>Eukaryota</taxon>
        <taxon>Metazoa</taxon>
        <taxon>Chordata</taxon>
        <taxon>Craniata</taxon>
        <taxon>Vertebrata</taxon>
        <taxon>Euteleostomi</taxon>
        <taxon>Actinopterygii</taxon>
        <taxon>Neopterygii</taxon>
        <taxon>Teleostei</taxon>
        <taxon>Ostariophysi</taxon>
        <taxon>Cypriniformes</taxon>
        <taxon>Nemacheilidae</taxon>
        <taxon>Triplophysa</taxon>
    </lineage>
</organism>
<protein>
    <recommendedName>
        <fullName evidence="6">Leucine-rich repeat and WD repeat-containing protein 1</fullName>
    </recommendedName>
    <alternativeName>
        <fullName evidence="19">Origin recognition complex-associated protein</fullName>
    </alternativeName>
</protein>
<dbReference type="GO" id="GO:0006325">
    <property type="term" value="P:chromatin organization"/>
    <property type="evidence" value="ECO:0007669"/>
    <property type="project" value="UniProtKB-KW"/>
</dbReference>
<evidence type="ECO:0000256" key="14">
    <source>
        <dbReference type="ARBA" id="ARBA00022853"/>
    </source>
</evidence>
<dbReference type="FunFam" id="2.130.10.10:FF:000488">
    <property type="entry name" value="Leucine-rich repeat and WD repeat-containing protein 1"/>
    <property type="match status" value="1"/>
</dbReference>
<dbReference type="EMBL" id="SOYY01000009">
    <property type="protein sequence ID" value="KAA0716426.1"/>
    <property type="molecule type" value="Genomic_DNA"/>
</dbReference>
<evidence type="ECO:0000313" key="24">
    <source>
        <dbReference type="Proteomes" id="UP000324632"/>
    </source>
</evidence>
<reference evidence="23 24" key="1">
    <citation type="journal article" date="2019" name="Mol. Ecol. Resour.">
        <title>Chromosome-level genome assembly of Triplophysa tibetana, a fish adapted to the harsh high-altitude environment of the Tibetan Plateau.</title>
        <authorList>
            <person name="Yang X."/>
            <person name="Liu H."/>
            <person name="Ma Z."/>
            <person name="Zou Y."/>
            <person name="Zou M."/>
            <person name="Mao Y."/>
            <person name="Li X."/>
            <person name="Wang H."/>
            <person name="Chen T."/>
            <person name="Wang W."/>
            <person name="Yang R."/>
        </authorList>
    </citation>
    <scope>NUCLEOTIDE SEQUENCE [LARGE SCALE GENOMIC DNA]</scope>
    <source>
        <strain evidence="23">TTIB1903HZAU</strain>
        <tissue evidence="23">Muscle</tissue>
    </source>
</reference>
<feature type="domain" description="Leucine-rich repeat and WD repeat-containing protein 1 LRR" evidence="21">
    <location>
        <begin position="7"/>
        <end position="198"/>
    </location>
</feature>
<dbReference type="PANTHER" id="PTHR24370">
    <property type="entry name" value="OPTICIN"/>
    <property type="match status" value="1"/>
</dbReference>
<gene>
    <name evidence="23" type="ORF">E1301_Tti009373</name>
</gene>
<evidence type="ECO:0000256" key="5">
    <source>
        <dbReference type="ARBA" id="ARBA00007545"/>
    </source>
</evidence>
<dbReference type="InterPro" id="IPR015943">
    <property type="entry name" value="WD40/YVTN_repeat-like_dom_sf"/>
</dbReference>
<keyword evidence="11" id="KW-0235">DNA replication</keyword>
<evidence type="ECO:0000256" key="17">
    <source>
        <dbReference type="ARBA" id="ARBA00023242"/>
    </source>
</evidence>
<keyword evidence="14" id="KW-0156">Chromatin regulator</keyword>
<evidence type="ECO:0000313" key="23">
    <source>
        <dbReference type="EMBL" id="KAA0716426.1"/>
    </source>
</evidence>
<dbReference type="GO" id="GO:0000776">
    <property type="term" value="C:kinetochore"/>
    <property type="evidence" value="ECO:0007669"/>
    <property type="project" value="UniProtKB-KW"/>
</dbReference>
<dbReference type="SUPFAM" id="SSF52058">
    <property type="entry name" value="L domain-like"/>
    <property type="match status" value="1"/>
</dbReference>
<keyword evidence="18" id="KW-0137">Centromere</keyword>
<evidence type="ECO:0000256" key="4">
    <source>
        <dbReference type="ARBA" id="ARBA00004629"/>
    </source>
</evidence>
<dbReference type="Proteomes" id="UP000324632">
    <property type="component" value="Chromosome 9"/>
</dbReference>
<evidence type="ECO:0000256" key="3">
    <source>
        <dbReference type="ARBA" id="ARBA00004574"/>
    </source>
</evidence>
<dbReference type="Pfam" id="PF23215">
    <property type="entry name" value="WD_LRWD1"/>
    <property type="match status" value="1"/>
</dbReference>
<keyword evidence="16" id="KW-0206">Cytoskeleton</keyword>
<dbReference type="InterPro" id="IPR056363">
    <property type="entry name" value="LRR_LRWD1_dom"/>
</dbReference>
<evidence type="ECO:0000256" key="13">
    <source>
        <dbReference type="ARBA" id="ARBA00022838"/>
    </source>
</evidence>
<dbReference type="InterPro" id="IPR001611">
    <property type="entry name" value="Leu-rich_rpt"/>
</dbReference>
<proteinExistence type="inferred from homology"/>
<dbReference type="FunFam" id="3.80.10.10:FF:000429">
    <property type="entry name" value="Leucine-rich repeat and WD repeat-containing protein 1"/>
    <property type="match status" value="1"/>
</dbReference>
<dbReference type="InterPro" id="IPR032675">
    <property type="entry name" value="LRR_dom_sf"/>
</dbReference>
<dbReference type="PROSITE" id="PS51450">
    <property type="entry name" value="LRR"/>
    <property type="match status" value="1"/>
</dbReference>
<dbReference type="GO" id="GO:0000781">
    <property type="term" value="C:chromosome, telomeric region"/>
    <property type="evidence" value="ECO:0007669"/>
    <property type="project" value="UniProtKB-SubCell"/>
</dbReference>
<dbReference type="OrthoDB" id="7318948at2759"/>
<keyword evidence="13" id="KW-0995">Kinetochore</keyword>
<feature type="compositionally biased region" description="Basic and acidic residues" evidence="20">
    <location>
        <begin position="342"/>
        <end position="352"/>
    </location>
</feature>
<dbReference type="GO" id="GO:0006260">
    <property type="term" value="P:DNA replication"/>
    <property type="evidence" value="ECO:0007669"/>
    <property type="project" value="UniProtKB-KW"/>
</dbReference>
<keyword evidence="7" id="KW-0158">Chromosome</keyword>
<name>A0A5A9P6N3_9TELE</name>
<keyword evidence="10" id="KW-0433">Leucine-rich repeat</keyword>
<comment type="caution">
    <text evidence="23">The sequence shown here is derived from an EMBL/GenBank/DDBJ whole genome shotgun (WGS) entry which is preliminary data.</text>
</comment>
<keyword evidence="9" id="KW-0853">WD repeat</keyword>
<accession>A0A5A9P6N3</accession>
<comment type="subcellular location">
    <subcellularLocation>
        <location evidence="4">Chromosome</location>
        <location evidence="4">Centromere</location>
        <location evidence="4">Kinetochore</location>
    </subcellularLocation>
    <subcellularLocation>
        <location evidence="3">Chromosome</location>
        <location evidence="3">Telomere</location>
    </subcellularLocation>
    <subcellularLocation>
        <location evidence="2">Cytoplasm</location>
        <location evidence="2">Cytoskeleton</location>
        <location evidence="2">Microtubule organizing center</location>
        <location evidence="2">Centrosome</location>
    </subcellularLocation>
    <subcellularLocation>
        <location evidence="1">Nucleus</location>
    </subcellularLocation>
</comment>
<evidence type="ECO:0000256" key="8">
    <source>
        <dbReference type="ARBA" id="ARBA00022490"/>
    </source>
</evidence>
<evidence type="ECO:0000256" key="6">
    <source>
        <dbReference type="ARBA" id="ARBA00015536"/>
    </source>
</evidence>
<keyword evidence="15" id="KW-0779">Telomere</keyword>